<sequence length="479" mass="51500">MSPSIYDVNFYEIQLVVLASICAVALLADRYVSKQKRQHKANASADERLESGKAGHSEGALAALTRKYLLVYAIVMGADWLQGPYVYSLYREQYEFPERLVAVLFVTGFVSAGFAAPLVGVWADQHGRRKLCLVFCITYGLACLCITIPSLPTLLFGRVLGGISTSILFSAFESWVISAANSAALPSGDISTIMGRATLVNGFVATGAGVVSNQLVASTGNYVSPFIASGLLLAVAWVIIRGTWSENYGGGGGQADNDPLQIKRLGQAWAIVRNNPLLLVLGLTQTCFEGSMYLFVFLWVPSLQERKWQSGPLPLGYIFSAFMISMMLGSLVYTAIVSYSQRTRGGDSQLTLHAKLSSLVCAVSALALATAVTSPYEHTRFWAFCVFEACVGMYYPVQGTLRGTLISNEHRATLSSLFRVPLNIFVVVSLITGVSDARRAVLTASALMLAFSSLMTGVVIVDRAEESSGSSNGVANGHH</sequence>
<feature type="transmembrane region" description="Helical" evidence="12">
    <location>
        <begin position="131"/>
        <end position="151"/>
    </location>
</feature>
<organism evidence="13 14">
    <name type="scientific">Psilocybe cf. subviscida</name>
    <dbReference type="NCBI Taxonomy" id="2480587"/>
    <lineage>
        <taxon>Eukaryota</taxon>
        <taxon>Fungi</taxon>
        <taxon>Dikarya</taxon>
        <taxon>Basidiomycota</taxon>
        <taxon>Agaricomycotina</taxon>
        <taxon>Agaricomycetes</taxon>
        <taxon>Agaricomycetidae</taxon>
        <taxon>Agaricales</taxon>
        <taxon>Agaricineae</taxon>
        <taxon>Strophariaceae</taxon>
        <taxon>Psilocybe</taxon>
    </lineage>
</organism>
<evidence type="ECO:0000256" key="5">
    <source>
        <dbReference type="ARBA" id="ARBA00022475"/>
    </source>
</evidence>
<dbReference type="GO" id="GO:0006811">
    <property type="term" value="P:monoatomic ion transport"/>
    <property type="evidence" value="ECO:0007669"/>
    <property type="project" value="UniProtKB-KW"/>
</dbReference>
<comment type="subcellular location">
    <subcellularLocation>
        <location evidence="2">Cell membrane</location>
        <topology evidence="2">Multi-pass membrane protein</topology>
    </subcellularLocation>
</comment>
<feature type="transmembrane region" description="Helical" evidence="12">
    <location>
        <begin position="356"/>
        <end position="374"/>
    </location>
</feature>
<dbReference type="PANTHER" id="PTHR23516:SF1">
    <property type="entry name" value="MOLYBDATE-ANION TRANSPORTER"/>
    <property type="match status" value="1"/>
</dbReference>
<feature type="transmembrane region" description="Helical" evidence="12">
    <location>
        <begin position="315"/>
        <end position="336"/>
    </location>
</feature>
<evidence type="ECO:0000256" key="11">
    <source>
        <dbReference type="ARBA" id="ARBA00032555"/>
    </source>
</evidence>
<feature type="transmembrane region" description="Helical" evidence="12">
    <location>
        <begin position="222"/>
        <end position="240"/>
    </location>
</feature>
<dbReference type="InterPro" id="IPR036259">
    <property type="entry name" value="MFS_trans_sf"/>
</dbReference>
<evidence type="ECO:0000256" key="1">
    <source>
        <dbReference type="ARBA" id="ARBA00003019"/>
    </source>
</evidence>
<keyword evidence="4" id="KW-0813">Transport</keyword>
<protein>
    <recommendedName>
        <fullName evidence="3">Molybdate-anion transporter</fullName>
    </recommendedName>
    <alternativeName>
        <fullName evidence="10">Major facilitator superfamily domain-containing protein 5</fullName>
    </alternativeName>
    <alternativeName>
        <fullName evidence="11">Molybdate transporter 2 homolog</fullName>
    </alternativeName>
</protein>
<dbReference type="Gene3D" id="1.20.1250.20">
    <property type="entry name" value="MFS general substrate transporter like domains"/>
    <property type="match status" value="1"/>
</dbReference>
<proteinExistence type="predicted"/>
<feature type="transmembrane region" description="Helical" evidence="12">
    <location>
        <begin position="440"/>
        <end position="461"/>
    </location>
</feature>
<feature type="transmembrane region" description="Helical" evidence="12">
    <location>
        <begin position="163"/>
        <end position="185"/>
    </location>
</feature>
<keyword evidence="5" id="KW-1003">Cell membrane</keyword>
<evidence type="ECO:0000256" key="6">
    <source>
        <dbReference type="ARBA" id="ARBA00022692"/>
    </source>
</evidence>
<dbReference type="CDD" id="cd17487">
    <property type="entry name" value="MFS_MFSD5_like"/>
    <property type="match status" value="1"/>
</dbReference>
<evidence type="ECO:0000256" key="3">
    <source>
        <dbReference type="ARBA" id="ARBA00021242"/>
    </source>
</evidence>
<dbReference type="EMBL" id="JAACJJ010000057">
    <property type="protein sequence ID" value="KAF5310866.1"/>
    <property type="molecule type" value="Genomic_DNA"/>
</dbReference>
<keyword evidence="8" id="KW-0406">Ion transport</keyword>
<dbReference type="InterPro" id="IPR008509">
    <property type="entry name" value="MOT2/MFSD5"/>
</dbReference>
<name>A0A8H5ATY9_9AGAR</name>
<comment type="caution">
    <text evidence="13">The sequence shown here is derived from an EMBL/GenBank/DDBJ whole genome shotgun (WGS) entry which is preliminary data.</text>
</comment>
<evidence type="ECO:0000256" key="4">
    <source>
        <dbReference type="ARBA" id="ARBA00022448"/>
    </source>
</evidence>
<evidence type="ECO:0000256" key="2">
    <source>
        <dbReference type="ARBA" id="ARBA00004651"/>
    </source>
</evidence>
<dbReference type="GO" id="GO:0005886">
    <property type="term" value="C:plasma membrane"/>
    <property type="evidence" value="ECO:0007669"/>
    <property type="project" value="UniProtKB-SubCell"/>
</dbReference>
<dbReference type="PANTHER" id="PTHR23516">
    <property type="entry name" value="SAM (S-ADENOSYL METHIONINE) TRANSPORTER"/>
    <property type="match status" value="1"/>
</dbReference>
<evidence type="ECO:0000256" key="7">
    <source>
        <dbReference type="ARBA" id="ARBA00022989"/>
    </source>
</evidence>
<feature type="transmembrane region" description="Helical" evidence="12">
    <location>
        <begin position="13"/>
        <end position="32"/>
    </location>
</feature>
<keyword evidence="14" id="KW-1185">Reference proteome</keyword>
<evidence type="ECO:0000256" key="8">
    <source>
        <dbReference type="ARBA" id="ARBA00023065"/>
    </source>
</evidence>
<keyword evidence="7 12" id="KW-1133">Transmembrane helix</keyword>
<dbReference type="OrthoDB" id="263957at2759"/>
<feature type="transmembrane region" description="Helical" evidence="12">
    <location>
        <begin position="69"/>
        <end position="87"/>
    </location>
</feature>
<feature type="transmembrane region" description="Helical" evidence="12">
    <location>
        <begin position="99"/>
        <end position="119"/>
    </location>
</feature>
<evidence type="ECO:0000313" key="13">
    <source>
        <dbReference type="EMBL" id="KAF5310866.1"/>
    </source>
</evidence>
<evidence type="ECO:0000256" key="12">
    <source>
        <dbReference type="SAM" id="Phobius"/>
    </source>
</evidence>
<keyword evidence="6 12" id="KW-0812">Transmembrane</keyword>
<dbReference type="Proteomes" id="UP000567179">
    <property type="component" value="Unassembled WGS sequence"/>
</dbReference>
<dbReference type="AlphaFoldDB" id="A0A8H5ATY9"/>
<evidence type="ECO:0000256" key="9">
    <source>
        <dbReference type="ARBA" id="ARBA00023136"/>
    </source>
</evidence>
<dbReference type="GO" id="GO:0015098">
    <property type="term" value="F:molybdate ion transmembrane transporter activity"/>
    <property type="evidence" value="ECO:0007669"/>
    <property type="project" value="InterPro"/>
</dbReference>
<dbReference type="SUPFAM" id="SSF103473">
    <property type="entry name" value="MFS general substrate transporter"/>
    <property type="match status" value="1"/>
</dbReference>
<evidence type="ECO:0000256" key="10">
    <source>
        <dbReference type="ARBA" id="ARBA00030646"/>
    </source>
</evidence>
<feature type="transmembrane region" description="Helical" evidence="12">
    <location>
        <begin position="417"/>
        <end position="434"/>
    </location>
</feature>
<reference evidence="13 14" key="1">
    <citation type="journal article" date="2020" name="ISME J.">
        <title>Uncovering the hidden diversity of litter-decomposition mechanisms in mushroom-forming fungi.</title>
        <authorList>
            <person name="Floudas D."/>
            <person name="Bentzer J."/>
            <person name="Ahren D."/>
            <person name="Johansson T."/>
            <person name="Persson P."/>
            <person name="Tunlid A."/>
        </authorList>
    </citation>
    <scope>NUCLEOTIDE SEQUENCE [LARGE SCALE GENOMIC DNA]</scope>
    <source>
        <strain evidence="13 14">CBS 101986</strain>
    </source>
</reference>
<comment type="function">
    <text evidence="1">Mediates high-affinity intracellular uptake of the rare oligo-element molybdenum.</text>
</comment>
<feature type="transmembrane region" description="Helical" evidence="12">
    <location>
        <begin position="197"/>
        <end position="216"/>
    </location>
</feature>
<gene>
    <name evidence="13" type="ORF">D9619_007685</name>
</gene>
<evidence type="ECO:0000313" key="14">
    <source>
        <dbReference type="Proteomes" id="UP000567179"/>
    </source>
</evidence>
<accession>A0A8H5ATY9</accession>
<keyword evidence="9 12" id="KW-0472">Membrane</keyword>
<feature type="transmembrane region" description="Helical" evidence="12">
    <location>
        <begin position="277"/>
        <end position="300"/>
    </location>
</feature>
<dbReference type="Pfam" id="PF05631">
    <property type="entry name" value="MFS_5"/>
    <property type="match status" value="1"/>
</dbReference>